<comment type="caution">
    <text evidence="2">The sequence shown here is derived from an EMBL/GenBank/DDBJ whole genome shotgun (WGS) entry which is preliminary data.</text>
</comment>
<dbReference type="Gene3D" id="1.10.10.10">
    <property type="entry name" value="Winged helix-like DNA-binding domain superfamily/Winged helix DNA-binding domain"/>
    <property type="match status" value="1"/>
</dbReference>
<reference evidence="2 3" key="1">
    <citation type="submission" date="2022-06" db="EMBL/GenBank/DDBJ databases">
        <title>Halomicroarcula sp. a new haloarchaeum isolate from saline soil.</title>
        <authorList>
            <person name="Strakova D."/>
            <person name="Galisteo C."/>
            <person name="Sanchez-Porro C."/>
            <person name="Ventosa A."/>
        </authorList>
    </citation>
    <scope>NUCLEOTIDE SEQUENCE [LARGE SCALE GENOMIC DNA]</scope>
    <source>
        <strain evidence="2 3">S3CR25-11</strain>
    </source>
</reference>
<organism evidence="2 3">
    <name type="scientific">Haloarcula onubensis</name>
    <dbReference type="NCBI Taxonomy" id="2950539"/>
    <lineage>
        <taxon>Archaea</taxon>
        <taxon>Methanobacteriati</taxon>
        <taxon>Methanobacteriota</taxon>
        <taxon>Stenosarchaea group</taxon>
        <taxon>Halobacteria</taxon>
        <taxon>Halobacteriales</taxon>
        <taxon>Haloarculaceae</taxon>
        <taxon>Haloarcula</taxon>
    </lineage>
</organism>
<dbReference type="RefSeq" id="WP_310898615.1">
    <property type="nucleotide sequence ID" value="NZ_JAMQOS010000001.1"/>
</dbReference>
<dbReference type="InterPro" id="IPR036388">
    <property type="entry name" value="WH-like_DNA-bd_sf"/>
</dbReference>
<sequence>MSEAKERTPRPKSMRHKRILDAAAEDPSASIEDLARLVPSATPDLVERVLEEYGDPAEEGDAEGHAGDDSASSDGEGTATTTSVPSDGETQSDGPPGAGADETTAIEGEPMNTADEPTEGDSDIDEPTTGANATGGAADASGTTGDGVDPDALTPTERETLRAIQANPEATQRTLAEDLGVSAATVSQRVNGIEGFEWSERAAFVAGLFDTDAVSPPSRPSGGDTPETTGESGTEAASESSVAPAEELGTAATDGSTPATTDESGTTRAGEPGTETTDGSGRATTDGAVAERLRGLEAQVEALAEQRTTQPAFEDPELVAKVVRACLDAEAISADEELEIISTLVT</sequence>
<keyword evidence="3" id="KW-1185">Reference proteome</keyword>
<protein>
    <submittedName>
        <fullName evidence="2">Winged helix-turn-helix transcriptional regulator</fullName>
    </submittedName>
</protein>
<name>A0ABU2FJ33_9EURY</name>
<evidence type="ECO:0000256" key="1">
    <source>
        <dbReference type="SAM" id="MobiDB-lite"/>
    </source>
</evidence>
<feature type="compositionally biased region" description="Acidic residues" evidence="1">
    <location>
        <begin position="52"/>
        <end position="61"/>
    </location>
</feature>
<evidence type="ECO:0000313" key="2">
    <source>
        <dbReference type="EMBL" id="MDS0280771.1"/>
    </source>
</evidence>
<dbReference type="Proteomes" id="UP001268864">
    <property type="component" value="Unassembled WGS sequence"/>
</dbReference>
<proteinExistence type="predicted"/>
<feature type="compositionally biased region" description="Low complexity" evidence="1">
    <location>
        <begin position="220"/>
        <end position="247"/>
    </location>
</feature>
<evidence type="ECO:0000313" key="3">
    <source>
        <dbReference type="Proteomes" id="UP001268864"/>
    </source>
</evidence>
<feature type="region of interest" description="Disordered" evidence="1">
    <location>
        <begin position="212"/>
        <end position="285"/>
    </location>
</feature>
<dbReference type="Pfam" id="PF13412">
    <property type="entry name" value="HTH_24"/>
    <property type="match status" value="1"/>
</dbReference>
<dbReference type="InterPro" id="IPR036390">
    <property type="entry name" value="WH_DNA-bd_sf"/>
</dbReference>
<feature type="compositionally biased region" description="Low complexity" evidence="1">
    <location>
        <begin position="128"/>
        <end position="147"/>
    </location>
</feature>
<feature type="region of interest" description="Disordered" evidence="1">
    <location>
        <begin position="1"/>
        <end position="156"/>
    </location>
</feature>
<gene>
    <name evidence="2" type="ORF">NDI86_01460</name>
</gene>
<feature type="compositionally biased region" description="Polar residues" evidence="1">
    <location>
        <begin position="253"/>
        <end position="267"/>
    </location>
</feature>
<feature type="compositionally biased region" description="Polar residues" evidence="1">
    <location>
        <begin position="70"/>
        <end position="93"/>
    </location>
</feature>
<accession>A0ABU2FJ33</accession>
<feature type="compositionally biased region" description="Acidic residues" evidence="1">
    <location>
        <begin position="116"/>
        <end position="126"/>
    </location>
</feature>
<feature type="compositionally biased region" description="Polar residues" evidence="1">
    <location>
        <begin position="274"/>
        <end position="283"/>
    </location>
</feature>
<dbReference type="SUPFAM" id="SSF46785">
    <property type="entry name" value="Winged helix' DNA-binding domain"/>
    <property type="match status" value="1"/>
</dbReference>
<dbReference type="EMBL" id="JAMQOS010000001">
    <property type="protein sequence ID" value="MDS0280771.1"/>
    <property type="molecule type" value="Genomic_DNA"/>
</dbReference>